<organism evidence="9 10">
    <name type="scientific">Segatella copri</name>
    <dbReference type="NCBI Taxonomy" id="165179"/>
    <lineage>
        <taxon>Bacteria</taxon>
        <taxon>Pseudomonadati</taxon>
        <taxon>Bacteroidota</taxon>
        <taxon>Bacteroidia</taxon>
        <taxon>Bacteroidales</taxon>
        <taxon>Prevotellaceae</taxon>
        <taxon>Segatella</taxon>
    </lineage>
</organism>
<keyword evidence="2 6" id="KW-0378">Hydrolase</keyword>
<dbReference type="SUPFAM" id="SSF49899">
    <property type="entry name" value="Concanavalin A-like lectins/glucanases"/>
    <property type="match status" value="1"/>
</dbReference>
<feature type="signal peptide" evidence="7">
    <location>
        <begin position="1"/>
        <end position="22"/>
    </location>
</feature>
<evidence type="ECO:0000256" key="1">
    <source>
        <dbReference type="ARBA" id="ARBA00009865"/>
    </source>
</evidence>
<evidence type="ECO:0000256" key="7">
    <source>
        <dbReference type="SAM" id="SignalP"/>
    </source>
</evidence>
<dbReference type="EMBL" id="VZCB01000094">
    <property type="protein sequence ID" value="MQN81856.1"/>
    <property type="molecule type" value="Genomic_DNA"/>
</dbReference>
<dbReference type="PANTHER" id="PTHR42812:SF12">
    <property type="entry name" value="BETA-XYLOSIDASE-RELATED"/>
    <property type="match status" value="1"/>
</dbReference>
<dbReference type="Pfam" id="PF17851">
    <property type="entry name" value="GH43_C2"/>
    <property type="match status" value="1"/>
</dbReference>
<name>A0A6G1U365_9BACT</name>
<dbReference type="RefSeq" id="WP_153125330.1">
    <property type="nucleotide sequence ID" value="NZ_VZCB01000094.1"/>
</dbReference>
<dbReference type="InterPro" id="IPR051795">
    <property type="entry name" value="Glycosyl_Hydrlase_43"/>
</dbReference>
<evidence type="ECO:0000256" key="4">
    <source>
        <dbReference type="PIRSR" id="PIRSR606710-1"/>
    </source>
</evidence>
<dbReference type="InterPro" id="IPR006710">
    <property type="entry name" value="Glyco_hydro_43"/>
</dbReference>
<evidence type="ECO:0000256" key="3">
    <source>
        <dbReference type="ARBA" id="ARBA00023295"/>
    </source>
</evidence>
<evidence type="ECO:0000256" key="2">
    <source>
        <dbReference type="ARBA" id="ARBA00022801"/>
    </source>
</evidence>
<sequence length="520" mass="58764">MNRQNLFLFVWMLMLAWLPVSAQEYRNPVIPGYHPDPSVCRVGDTFYLVNSSFQYFPGVPIFQSKDMVHWQQIGNVLDRESQIPLKGASSWLGIYAPTIRYHEGTYYMITTNVGNGGNFIVTATDPRGPWSEPVWLKQQGIDPSLYFENGKCYMVSNPGDAIWLCEINPKTGEQLTESKQLWQGDGGRYPEGPHIYKKDGYYYLLISEGGTELAHRLTIARSRNIEGPYESNPNNPILTNCSRLGQSKQIQGTGHGDLVQAGDGSWWMVFLAYRNYGGSYHHLGRETYLAPVEWKEGEWPVVNSGMPIDTLVKANTLPSVLLEKHLEADAEDAPATGAFEWVQLQNPIPGNYLRNDTMAVEEKYFVRLYPHGTLTENQQPTFVGRRQESASFSLETDVVTKGEVEAGLSVYQINDGHLDFFVSQKQVALRCKLKSIDYVVKSVPRLRKGSVKLRIRSNGEMYFFDYSLDGKRFHELASMNCSLMSTEVAGGFTGVVLGMFAEGKEKSGYADFGYFYYDEK</sequence>
<dbReference type="Gene3D" id="2.115.10.20">
    <property type="entry name" value="Glycosyl hydrolase domain, family 43"/>
    <property type="match status" value="1"/>
</dbReference>
<dbReference type="AlphaFoldDB" id="A0A6G1U365"/>
<proteinExistence type="inferred from homology"/>
<keyword evidence="7" id="KW-0732">Signal</keyword>
<comment type="similarity">
    <text evidence="1 6">Belongs to the glycosyl hydrolase 43 family.</text>
</comment>
<protein>
    <submittedName>
        <fullName evidence="9">Glycoside hydrolase family 43 protein</fullName>
    </submittedName>
</protein>
<feature type="active site" description="Proton donor" evidence="4">
    <location>
        <position position="191"/>
    </location>
</feature>
<dbReference type="CDD" id="cd18617">
    <property type="entry name" value="GH43_XynB-like"/>
    <property type="match status" value="1"/>
</dbReference>
<dbReference type="PANTHER" id="PTHR42812">
    <property type="entry name" value="BETA-XYLOSIDASE"/>
    <property type="match status" value="1"/>
</dbReference>
<gene>
    <name evidence="9" type="ORF">F7D73_13080</name>
</gene>
<evidence type="ECO:0000313" key="9">
    <source>
        <dbReference type="EMBL" id="MQN81856.1"/>
    </source>
</evidence>
<feature type="chain" id="PRO_5026252633" evidence="7">
    <location>
        <begin position="23"/>
        <end position="520"/>
    </location>
</feature>
<feature type="active site" description="Proton acceptor" evidence="4">
    <location>
        <position position="36"/>
    </location>
</feature>
<accession>A0A6G1U365</accession>
<feature type="domain" description="Beta-xylosidase C-terminal Concanavalin A-like" evidence="8">
    <location>
        <begin position="339"/>
        <end position="517"/>
    </location>
</feature>
<dbReference type="Proteomes" id="UP000480425">
    <property type="component" value="Unassembled WGS sequence"/>
</dbReference>
<dbReference type="OrthoDB" id="9801455at2"/>
<dbReference type="Gene3D" id="2.60.120.200">
    <property type="match status" value="1"/>
</dbReference>
<dbReference type="InterPro" id="IPR041542">
    <property type="entry name" value="GH43_C2"/>
</dbReference>
<reference evidence="9 10" key="1">
    <citation type="submission" date="2019-09" db="EMBL/GenBank/DDBJ databases">
        <title>Distinct polysaccharide growth profiles of human intestinal Prevotella copri isolates.</title>
        <authorList>
            <person name="Fehlner-Peach H."/>
            <person name="Magnabosco C."/>
            <person name="Raghavan V."/>
            <person name="Scher J.U."/>
            <person name="Tett A."/>
            <person name="Cox L.M."/>
            <person name="Gottsegen C."/>
            <person name="Watters A."/>
            <person name="Wiltshire- Gordon J.D."/>
            <person name="Segata N."/>
            <person name="Bonneau R."/>
            <person name="Littman D.R."/>
        </authorList>
    </citation>
    <scope>NUCLEOTIDE SEQUENCE [LARGE SCALE GENOMIC DNA]</scope>
    <source>
        <strain evidence="10">iA622</strain>
    </source>
</reference>
<evidence type="ECO:0000259" key="8">
    <source>
        <dbReference type="Pfam" id="PF17851"/>
    </source>
</evidence>
<dbReference type="GO" id="GO:0005975">
    <property type="term" value="P:carbohydrate metabolic process"/>
    <property type="evidence" value="ECO:0007669"/>
    <property type="project" value="InterPro"/>
</dbReference>
<evidence type="ECO:0000313" key="10">
    <source>
        <dbReference type="Proteomes" id="UP000480425"/>
    </source>
</evidence>
<dbReference type="InterPro" id="IPR023296">
    <property type="entry name" value="Glyco_hydro_beta-prop_sf"/>
</dbReference>
<evidence type="ECO:0000256" key="5">
    <source>
        <dbReference type="PIRSR" id="PIRSR606710-2"/>
    </source>
</evidence>
<comment type="caution">
    <text evidence="9">The sequence shown here is derived from an EMBL/GenBank/DDBJ whole genome shotgun (WGS) entry which is preliminary data.</text>
</comment>
<dbReference type="GO" id="GO:0004553">
    <property type="term" value="F:hydrolase activity, hydrolyzing O-glycosyl compounds"/>
    <property type="evidence" value="ECO:0007669"/>
    <property type="project" value="InterPro"/>
</dbReference>
<dbReference type="Pfam" id="PF04616">
    <property type="entry name" value="Glyco_hydro_43"/>
    <property type="match status" value="1"/>
</dbReference>
<feature type="site" description="Important for catalytic activity, responsible for pKa modulation of the active site Glu and correct orientation of both the proton donor and substrate" evidence="5">
    <location>
        <position position="142"/>
    </location>
</feature>
<evidence type="ECO:0000256" key="6">
    <source>
        <dbReference type="RuleBase" id="RU361187"/>
    </source>
</evidence>
<dbReference type="SUPFAM" id="SSF75005">
    <property type="entry name" value="Arabinanase/levansucrase/invertase"/>
    <property type="match status" value="1"/>
</dbReference>
<dbReference type="InterPro" id="IPR013320">
    <property type="entry name" value="ConA-like_dom_sf"/>
</dbReference>
<keyword evidence="3 6" id="KW-0326">Glycosidase</keyword>